<feature type="transmembrane region" description="Helical" evidence="1">
    <location>
        <begin position="69"/>
        <end position="87"/>
    </location>
</feature>
<evidence type="ECO:0000256" key="1">
    <source>
        <dbReference type="SAM" id="Phobius"/>
    </source>
</evidence>
<keyword evidence="1" id="KW-1133">Transmembrane helix</keyword>
<accession>A0A5P9P3A9</accession>
<feature type="transmembrane region" description="Helical" evidence="1">
    <location>
        <begin position="12"/>
        <end position="37"/>
    </location>
</feature>
<dbReference type="AlphaFoldDB" id="A0A5P9P3A9"/>
<dbReference type="KEGG" id="nas:GCU68_08895"/>
<dbReference type="InterPro" id="IPR039447">
    <property type="entry name" value="UreH-like_TM_dom"/>
</dbReference>
<name>A0A5P9P3A9_9EURY</name>
<feature type="domain" description="Urease accessory protein UreH-like transmembrane" evidence="2">
    <location>
        <begin position="15"/>
        <end position="232"/>
    </location>
</feature>
<reference evidence="3 4" key="1">
    <citation type="journal article" date="2007" name="Int. J. Syst. Evol. Microbiol.">
        <title>Natronorubrum sulfidifaciens sp. nov., an extremely haloalkaliphilic archaeon isolated from Aiding salt lake in Xin-Jiang, China.</title>
        <authorList>
            <person name="Cui H.L."/>
            <person name="Tohty D."/>
            <person name="Liu H.C."/>
            <person name="Liu S.J."/>
            <person name="Oren A."/>
            <person name="Zhou P.J."/>
        </authorList>
    </citation>
    <scope>NUCLEOTIDE SEQUENCE [LARGE SCALE GENOMIC DNA]</scope>
    <source>
        <strain evidence="3 4">7-3</strain>
    </source>
</reference>
<evidence type="ECO:0000313" key="3">
    <source>
        <dbReference type="EMBL" id="QFU82629.1"/>
    </source>
</evidence>
<dbReference type="OrthoDB" id="162718at2157"/>
<feature type="transmembrane region" description="Helical" evidence="1">
    <location>
        <begin position="99"/>
        <end position="118"/>
    </location>
</feature>
<dbReference type="Proteomes" id="UP000326170">
    <property type="component" value="Chromosome"/>
</dbReference>
<evidence type="ECO:0000313" key="4">
    <source>
        <dbReference type="Proteomes" id="UP000326170"/>
    </source>
</evidence>
<gene>
    <name evidence="3" type="ORF">GCU68_08895</name>
</gene>
<proteinExistence type="predicted"/>
<dbReference type="EMBL" id="CP045488">
    <property type="protein sequence ID" value="QFU82629.1"/>
    <property type="molecule type" value="Genomic_DNA"/>
</dbReference>
<keyword evidence="1" id="KW-0812">Transmembrane</keyword>
<sequence>MIELAALARIDLALFFGIGVLGGVHCIGMCGPVVSMYDTAKTYDRSTGTISTQAMYYHGLFNLGRTTSYATLGGLFGTLGGVLYLTMDSLLAVTNAVRGTVGVALGLLIICHGIGAVMGRHTSVLHRLPIPGITINRLLNGASSRLARVADGPGIIGLGLIHGLVPCPMLYATFVYVFAVGSPAVGVAALTAFGLGTVPAVFLYGTTLGSLGPRRMARLHRGLGVTFVILGYVLFAHGLMALGVHLPHPELPHYLPTELQGSGNH</sequence>
<keyword evidence="1" id="KW-0472">Membrane</keyword>
<evidence type="ECO:0000259" key="2">
    <source>
        <dbReference type="Pfam" id="PF13386"/>
    </source>
</evidence>
<feature type="transmembrane region" description="Helical" evidence="1">
    <location>
        <begin position="223"/>
        <end position="246"/>
    </location>
</feature>
<dbReference type="Pfam" id="PF13386">
    <property type="entry name" value="DsbD_2"/>
    <property type="match status" value="1"/>
</dbReference>
<protein>
    <submittedName>
        <fullName evidence="3">Sulfite exporter TauE/SafE family protein</fullName>
    </submittedName>
</protein>
<organism evidence="3 4">
    <name type="scientific">Natronorubrum aibiense</name>
    <dbReference type="NCBI Taxonomy" id="348826"/>
    <lineage>
        <taxon>Archaea</taxon>
        <taxon>Methanobacteriati</taxon>
        <taxon>Methanobacteriota</taxon>
        <taxon>Stenosarchaea group</taxon>
        <taxon>Halobacteria</taxon>
        <taxon>Halobacteriales</taxon>
        <taxon>Natrialbaceae</taxon>
        <taxon>Natronorubrum</taxon>
    </lineage>
</organism>
<dbReference type="PANTHER" id="PTHR42208:SF1">
    <property type="entry name" value="HEAVY METAL TRANSPORTER"/>
    <property type="match status" value="1"/>
</dbReference>
<keyword evidence="4" id="KW-1185">Reference proteome</keyword>
<feature type="transmembrane region" description="Helical" evidence="1">
    <location>
        <begin position="185"/>
        <end position="211"/>
    </location>
</feature>
<dbReference type="PANTHER" id="PTHR42208">
    <property type="entry name" value="HEAVY METAL TRANSPORTER-RELATED"/>
    <property type="match status" value="1"/>
</dbReference>
<dbReference type="GeneID" id="42301159"/>
<feature type="transmembrane region" description="Helical" evidence="1">
    <location>
        <begin position="155"/>
        <end position="179"/>
    </location>
</feature>
<dbReference type="RefSeq" id="WP_152940819.1">
    <property type="nucleotide sequence ID" value="NZ_CP045488.1"/>
</dbReference>